<keyword evidence="1" id="KW-0812">Transmembrane</keyword>
<dbReference type="AlphaFoldDB" id="A0A928Z340"/>
<dbReference type="EMBL" id="JADEXQ010000032">
    <property type="protein sequence ID" value="MBE9030244.1"/>
    <property type="molecule type" value="Genomic_DNA"/>
</dbReference>
<evidence type="ECO:0000313" key="2">
    <source>
        <dbReference type="EMBL" id="MBE9030244.1"/>
    </source>
</evidence>
<accession>A0A928Z340</accession>
<keyword evidence="1" id="KW-0472">Membrane</keyword>
<evidence type="ECO:0000313" key="3">
    <source>
        <dbReference type="Proteomes" id="UP000625316"/>
    </source>
</evidence>
<reference evidence="2" key="1">
    <citation type="submission" date="2020-10" db="EMBL/GenBank/DDBJ databases">
        <authorList>
            <person name="Castelo-Branco R."/>
            <person name="Eusebio N."/>
            <person name="Adriana R."/>
            <person name="Vieira A."/>
            <person name="Brugerolle De Fraissinette N."/>
            <person name="Rezende De Castro R."/>
            <person name="Schneider M.P."/>
            <person name="Vasconcelos V."/>
            <person name="Leao P.N."/>
        </authorList>
    </citation>
    <scope>NUCLEOTIDE SEQUENCE</scope>
    <source>
        <strain evidence="2">LEGE 11480</strain>
    </source>
</reference>
<protein>
    <submittedName>
        <fullName evidence="2">Uncharacterized protein</fullName>
    </submittedName>
</protein>
<comment type="caution">
    <text evidence="2">The sequence shown here is derived from an EMBL/GenBank/DDBJ whole genome shotgun (WGS) entry which is preliminary data.</text>
</comment>
<name>A0A928Z340_9CYAN</name>
<organism evidence="2 3">
    <name type="scientific">Romeriopsis navalis LEGE 11480</name>
    <dbReference type="NCBI Taxonomy" id="2777977"/>
    <lineage>
        <taxon>Bacteria</taxon>
        <taxon>Bacillati</taxon>
        <taxon>Cyanobacteriota</taxon>
        <taxon>Cyanophyceae</taxon>
        <taxon>Leptolyngbyales</taxon>
        <taxon>Leptolyngbyaceae</taxon>
        <taxon>Romeriopsis</taxon>
        <taxon>Romeriopsis navalis</taxon>
    </lineage>
</organism>
<dbReference type="RefSeq" id="WP_264325068.1">
    <property type="nucleotide sequence ID" value="NZ_JADEXQ010000032.1"/>
</dbReference>
<gene>
    <name evidence="2" type="ORF">IQ266_10930</name>
</gene>
<keyword evidence="3" id="KW-1185">Reference proteome</keyword>
<sequence length="259" mass="29350">MRWQYVVPPNSQPLLPTLRNHAQAEEDVSGDRYEHAPQLFAPLPESMTMPGLNLRFQSSSPPLNFVDAMDTTTTEQTAMATATADCDVPQSTDQQQLQRMVAQIIALKHHNQRLIQQQARSTNQISHLMAELEQLHIDYDRQASQLQTVKRDLARYKVRTHDMLPMMVPPVMTQSRRGHYVQTPLWERKQSIPFVRRCLKLLKLLLLLTFGFLLTIVVMDLLQLSGIAVTLLGWGQRLGPVILAIGLLTITAAWVAEAV</sequence>
<feature type="transmembrane region" description="Helical" evidence="1">
    <location>
        <begin position="204"/>
        <end position="232"/>
    </location>
</feature>
<evidence type="ECO:0000256" key="1">
    <source>
        <dbReference type="SAM" id="Phobius"/>
    </source>
</evidence>
<keyword evidence="1" id="KW-1133">Transmembrane helix</keyword>
<feature type="transmembrane region" description="Helical" evidence="1">
    <location>
        <begin position="238"/>
        <end position="256"/>
    </location>
</feature>
<dbReference type="Proteomes" id="UP000625316">
    <property type="component" value="Unassembled WGS sequence"/>
</dbReference>
<proteinExistence type="predicted"/>